<keyword evidence="14" id="KW-0675">Receptor</keyword>
<reference evidence="14 15" key="1">
    <citation type="submission" date="2023-05" db="EMBL/GenBank/DDBJ databases">
        <authorList>
            <person name="Guo Y."/>
        </authorList>
    </citation>
    <scope>NUCLEOTIDE SEQUENCE [LARGE SCALE GENOMIC DNA]</scope>
    <source>
        <strain evidence="14 15">GR2756</strain>
    </source>
</reference>
<comment type="subcellular location">
    <subcellularLocation>
        <location evidence="1 8">Cell outer membrane</location>
        <topology evidence="1 8">Multi-pass membrane protein</topology>
    </subcellularLocation>
</comment>
<evidence type="ECO:0000256" key="7">
    <source>
        <dbReference type="ARBA" id="ARBA00023237"/>
    </source>
</evidence>
<keyword evidence="5 9" id="KW-0798">TonB box</keyword>
<evidence type="ECO:0000256" key="5">
    <source>
        <dbReference type="ARBA" id="ARBA00023077"/>
    </source>
</evidence>
<feature type="chain" id="PRO_5047337124" evidence="11">
    <location>
        <begin position="27"/>
        <end position="921"/>
    </location>
</feature>
<evidence type="ECO:0000256" key="4">
    <source>
        <dbReference type="ARBA" id="ARBA00022692"/>
    </source>
</evidence>
<evidence type="ECO:0000313" key="14">
    <source>
        <dbReference type="EMBL" id="MDT9598203.1"/>
    </source>
</evidence>
<feature type="domain" description="TonB-dependent receptor plug" evidence="13">
    <location>
        <begin position="64"/>
        <end position="170"/>
    </location>
</feature>
<dbReference type="Proteomes" id="UP001259572">
    <property type="component" value="Unassembled WGS sequence"/>
</dbReference>
<dbReference type="InterPro" id="IPR036942">
    <property type="entry name" value="Beta-barrel_TonB_sf"/>
</dbReference>
<evidence type="ECO:0000313" key="15">
    <source>
        <dbReference type="Proteomes" id="UP001259572"/>
    </source>
</evidence>
<evidence type="ECO:0000256" key="3">
    <source>
        <dbReference type="ARBA" id="ARBA00022452"/>
    </source>
</evidence>
<dbReference type="Gene3D" id="2.170.130.10">
    <property type="entry name" value="TonB-dependent receptor, plug domain"/>
    <property type="match status" value="1"/>
</dbReference>
<dbReference type="InterPro" id="IPR012910">
    <property type="entry name" value="Plug_dom"/>
</dbReference>
<dbReference type="EMBL" id="JAVUPU010000002">
    <property type="protein sequence ID" value="MDT9598203.1"/>
    <property type="molecule type" value="Genomic_DNA"/>
</dbReference>
<accession>A0ABU3Q464</accession>
<feature type="signal peptide" evidence="11">
    <location>
        <begin position="1"/>
        <end position="26"/>
    </location>
</feature>
<dbReference type="InterPro" id="IPR037066">
    <property type="entry name" value="Plug_dom_sf"/>
</dbReference>
<evidence type="ECO:0000259" key="12">
    <source>
        <dbReference type="Pfam" id="PF00593"/>
    </source>
</evidence>
<sequence>MNKTFFRGGSAMALALALGHANAAYAQPSAADQDSPAEEAGLGESGNENEIVVTGSRIERAGFDQPTPTTVIGDTELRQGAPVSLQQVLADQPSVRATVSPATTVGNTGAGSAPVDLRGLGIDRTLTLINGRRFVGANNLNFVPLNLVERLEVVTGGASAAWGSGAVAGVVNIILNDDLEGLQLGAETGISSRGDGARYRFDGSFGTHFAGGNGHFMIGAEYLDDKGLSPRARLSRPGLRAPGLTVVDGELVIADDLNSARSTTGLITTGILAGQTFNNDGTLRPYRGPAANGIGGEDASSLFDNLYAASPNKRFSSYARVSYDIGDATIWADAAYAKTKTNYNFFPDFLAPGDFGGGPLVVQADNAFLSQSIRDQLAAAGETSFELSRSYEDVLELVFDAERQSIEGAIGVDGSFGNGWKYSAHFSHGEIDDEQYLRDSRLAANFARATDAVVSGGQVVCRVNADADPTNNDPACRPLNIFGVGNASAEAQDYVTGDQGQRSVQKLDSAGIQIQGDLFSLWAGPVTMAVGAEARWEEITTTRPAETLAGGFGLPVYTSELNGGFNVKEGFAEIVLPLLDVESFKLEFNGAARYSDYSNSGGIWSWKVGGTARLFNDLLLRATRSRDIRSPNISDLFTTQNINIGAVADQDTAGRNHPQYNPNPATVTLFSGGNPDLNPEVSSTLTLGGSYSPSFLRGLSLSVDFFDIKIKGAITTLGPTELTALCAGGLQSACDAIIRNPVTGTLETVFSNSQNIARFETRGFDFEAAYVLPVSQIAGDKQGTLRFRALATHVNKYVFDTLLPGGRQERAGEVGDLNLGVPKWRGTFSATYQDDVFGLDARVRYVGGGVFSYDLVNVIANNDVGSRTYVDIGAQFKVMDKFTFFGNVSNLFDRAPPLVLQGTYHYDIMGRYFSFGAKVNF</sequence>
<keyword evidence="11" id="KW-0732">Signal</keyword>
<evidence type="ECO:0000256" key="11">
    <source>
        <dbReference type="SAM" id="SignalP"/>
    </source>
</evidence>
<evidence type="ECO:0000256" key="6">
    <source>
        <dbReference type="ARBA" id="ARBA00023136"/>
    </source>
</evidence>
<dbReference type="InterPro" id="IPR039426">
    <property type="entry name" value="TonB-dep_rcpt-like"/>
</dbReference>
<keyword evidence="6 8" id="KW-0472">Membrane</keyword>
<dbReference type="SUPFAM" id="SSF56935">
    <property type="entry name" value="Porins"/>
    <property type="match status" value="1"/>
</dbReference>
<feature type="region of interest" description="Disordered" evidence="10">
    <location>
        <begin position="29"/>
        <end position="49"/>
    </location>
</feature>
<dbReference type="Pfam" id="PF07715">
    <property type="entry name" value="Plug"/>
    <property type="match status" value="1"/>
</dbReference>
<evidence type="ECO:0000259" key="13">
    <source>
        <dbReference type="Pfam" id="PF07715"/>
    </source>
</evidence>
<evidence type="ECO:0000256" key="9">
    <source>
        <dbReference type="RuleBase" id="RU003357"/>
    </source>
</evidence>
<dbReference type="PANTHER" id="PTHR47234:SF3">
    <property type="entry name" value="SECRETIN_TONB SHORT N-TERMINAL DOMAIN-CONTAINING PROTEIN"/>
    <property type="match status" value="1"/>
</dbReference>
<keyword evidence="7 8" id="KW-0998">Cell outer membrane</keyword>
<keyword evidence="3 8" id="KW-1134">Transmembrane beta strand</keyword>
<name>A0ABU3Q464_9SPHN</name>
<dbReference type="PANTHER" id="PTHR47234">
    <property type="match status" value="1"/>
</dbReference>
<comment type="similarity">
    <text evidence="8 9">Belongs to the TonB-dependent receptor family.</text>
</comment>
<organism evidence="14 15">
    <name type="scientific">Sphingosinicella rhizophila</name>
    <dbReference type="NCBI Taxonomy" id="3050082"/>
    <lineage>
        <taxon>Bacteria</taxon>
        <taxon>Pseudomonadati</taxon>
        <taxon>Pseudomonadota</taxon>
        <taxon>Alphaproteobacteria</taxon>
        <taxon>Sphingomonadales</taxon>
        <taxon>Sphingosinicellaceae</taxon>
        <taxon>Sphingosinicella</taxon>
    </lineage>
</organism>
<keyword evidence="2 8" id="KW-0813">Transport</keyword>
<dbReference type="Pfam" id="PF00593">
    <property type="entry name" value="TonB_dep_Rec_b-barrel"/>
    <property type="match status" value="1"/>
</dbReference>
<comment type="caution">
    <text evidence="14">The sequence shown here is derived from an EMBL/GenBank/DDBJ whole genome shotgun (WGS) entry which is preliminary data.</text>
</comment>
<dbReference type="PROSITE" id="PS52016">
    <property type="entry name" value="TONB_DEPENDENT_REC_3"/>
    <property type="match status" value="1"/>
</dbReference>
<evidence type="ECO:0000256" key="1">
    <source>
        <dbReference type="ARBA" id="ARBA00004571"/>
    </source>
</evidence>
<dbReference type="Gene3D" id="2.40.170.20">
    <property type="entry name" value="TonB-dependent receptor, beta-barrel domain"/>
    <property type="match status" value="1"/>
</dbReference>
<evidence type="ECO:0000256" key="10">
    <source>
        <dbReference type="SAM" id="MobiDB-lite"/>
    </source>
</evidence>
<protein>
    <submittedName>
        <fullName evidence="14">TonB-dependent receptor</fullName>
    </submittedName>
</protein>
<proteinExistence type="inferred from homology"/>
<evidence type="ECO:0000256" key="2">
    <source>
        <dbReference type="ARBA" id="ARBA00022448"/>
    </source>
</evidence>
<evidence type="ECO:0000256" key="8">
    <source>
        <dbReference type="PROSITE-ProRule" id="PRU01360"/>
    </source>
</evidence>
<keyword evidence="4 8" id="KW-0812">Transmembrane</keyword>
<gene>
    <name evidence="14" type="ORF">RQX22_04465</name>
</gene>
<feature type="domain" description="TonB-dependent receptor-like beta-barrel" evidence="12">
    <location>
        <begin position="453"/>
        <end position="891"/>
    </location>
</feature>
<keyword evidence="15" id="KW-1185">Reference proteome</keyword>
<dbReference type="InterPro" id="IPR000531">
    <property type="entry name" value="Beta-barrel_TonB"/>
</dbReference>